<dbReference type="HOGENOM" id="CLU_792126_0_0_9"/>
<dbReference type="eggNOG" id="ENOG5033PMY">
    <property type="taxonomic scope" value="Bacteria"/>
</dbReference>
<dbReference type="RefSeq" id="WP_006941536.1">
    <property type="nucleotide sequence ID" value="NZ_GL538188.1"/>
</dbReference>
<comment type="caution">
    <text evidence="1">The sequence shown here is derived from an EMBL/GenBank/DDBJ whole genome shotgun (WGS) entry which is preliminary data.</text>
</comment>
<organism evidence="1 2">
    <name type="scientific">Megasphaera micronuciformis F0359</name>
    <dbReference type="NCBI Taxonomy" id="706434"/>
    <lineage>
        <taxon>Bacteria</taxon>
        <taxon>Bacillati</taxon>
        <taxon>Bacillota</taxon>
        <taxon>Negativicutes</taxon>
        <taxon>Veillonellales</taxon>
        <taxon>Veillonellaceae</taxon>
        <taxon>Megasphaera</taxon>
    </lineage>
</organism>
<keyword evidence="2" id="KW-1185">Reference proteome</keyword>
<dbReference type="STRING" id="706434.HMPREF9429_00643"/>
<dbReference type="AlphaFoldDB" id="E2ZB17"/>
<accession>E2ZB17</accession>
<dbReference type="Proteomes" id="UP000003195">
    <property type="component" value="Unassembled WGS sequence"/>
</dbReference>
<protein>
    <submittedName>
        <fullName evidence="1">Uncharacterized protein</fullName>
    </submittedName>
</protein>
<dbReference type="OrthoDB" id="9847789at2"/>
<reference evidence="1 2" key="1">
    <citation type="submission" date="2010-08" db="EMBL/GenBank/DDBJ databases">
        <authorList>
            <person name="Weinstock G."/>
            <person name="Sodergren E."/>
            <person name="Clifton S."/>
            <person name="Fulton L."/>
            <person name="Fulton B."/>
            <person name="Courtney L."/>
            <person name="Fronick C."/>
            <person name="Harrison M."/>
            <person name="Strong C."/>
            <person name="Farmer C."/>
            <person name="Delahaunty K."/>
            <person name="Markovic C."/>
            <person name="Hall O."/>
            <person name="Minx P."/>
            <person name="Tomlinson C."/>
            <person name="Mitreva M."/>
            <person name="Hou S."/>
            <person name="Chen J."/>
            <person name="Wollam A."/>
            <person name="Pepin K.H."/>
            <person name="Johnson M."/>
            <person name="Bhonagiri V."/>
            <person name="Zhang X."/>
            <person name="Suruliraj S."/>
            <person name="Warren W."/>
            <person name="Chinwalla A."/>
            <person name="Mardis E.R."/>
            <person name="Wilson R.K."/>
        </authorList>
    </citation>
    <scope>NUCLEOTIDE SEQUENCE [LARGE SCALE GENOMIC DNA]</scope>
    <source>
        <strain evidence="1 2">F0359</strain>
    </source>
</reference>
<evidence type="ECO:0000313" key="1">
    <source>
        <dbReference type="EMBL" id="EFQ04502.1"/>
    </source>
</evidence>
<proteinExistence type="predicted"/>
<name>E2ZB17_9FIRM</name>
<sequence length="385" mass="44403">MQLIQIANKRKKTVINSSYENFVCKPRKKVQIKRLKNVSLETMPAFGDSSTEHVGYMGVAPWSLDDKKSVLATTVFHPDVFPTPPLVAVTIPRGYHFKAYMQVRNESDVMRFIHYLRIWRNDDKDITVDEIYKGIQLYIYDFLTPQGQINGYGRIQEGMLSVHDGVWKLGYKVFVNEGMYRGDANRHVELPWQVLRKPRPNLTALKEYPDIDKCKCGVQVYGYHRFWNERFHSPKADKRSEEVKKAKGKLERYSADLLYDSRLPWLVVLDQVKNTVTYSKDTYVQGDIRLSHQDSKPYHVKVAVIETSVIEGIACTNEVKFSGLRQYEVRQGVTFTSDEAVGTVERDKELPTTAYRPTPFIGTPSLDYLVVKVDGVQPNTVDEFE</sequence>
<evidence type="ECO:0000313" key="2">
    <source>
        <dbReference type="Proteomes" id="UP000003195"/>
    </source>
</evidence>
<dbReference type="EMBL" id="AECS01000015">
    <property type="protein sequence ID" value="EFQ04502.1"/>
    <property type="molecule type" value="Genomic_DNA"/>
</dbReference>
<gene>
    <name evidence="1" type="ORF">HMPREF9429_00643</name>
</gene>